<evidence type="ECO:0000313" key="1">
    <source>
        <dbReference type="EMBL" id="AYP68758.1"/>
    </source>
</evidence>
<keyword evidence="2" id="KW-1185">Reference proteome</keyword>
<dbReference type="Proteomes" id="UP000275945">
    <property type="component" value="Segment"/>
</dbReference>
<organism evidence="1 2">
    <name type="scientific">Bacillus phage vB_BpsS-36</name>
    <dbReference type="NCBI Taxonomy" id="2419622"/>
    <lineage>
        <taxon>Viruses</taxon>
        <taxon>Duplodnaviria</taxon>
        <taxon>Heunggongvirae</taxon>
        <taxon>Uroviricota</taxon>
        <taxon>Caudoviricetes</taxon>
        <taxon>Ehrlichviridae</taxon>
        <taxon>Nairobivirus</taxon>
        <taxon>Nairobivirus nv36</taxon>
    </lineage>
</organism>
<name>A0A3G3BX17_9CAUD</name>
<reference evidence="1 2" key="1">
    <citation type="submission" date="2018-09" db="EMBL/GenBank/DDBJ databases">
        <title>Comparative Genomic Analysis of Eight Novel Haloalkaliphilic Bacteriophages from Lake Elmenteita, Kenya.</title>
        <authorList>
            <person name="Akhwale J.K."/>
        </authorList>
    </citation>
    <scope>NUCLEOTIDE SEQUENCE [LARGE SCALE GENOMIC DNA]</scope>
</reference>
<gene>
    <name evidence="1" type="ORF">BpsS36_00052</name>
</gene>
<evidence type="ECO:0000313" key="2">
    <source>
        <dbReference type="Proteomes" id="UP000275945"/>
    </source>
</evidence>
<protein>
    <submittedName>
        <fullName evidence="1">Uncharacterized protein</fullName>
    </submittedName>
</protein>
<proteinExistence type="predicted"/>
<sequence length="78" mass="8868">MYSFGTKITKKGDMVTVQRGLYKRLTAHKDQLKSATVERRVLGGWCLVIYYGGKAHRFKHVSKGGAERSLQKLLQLTK</sequence>
<accession>A0A3G3BX17</accession>
<dbReference type="EMBL" id="MH884513">
    <property type="protein sequence ID" value="AYP68758.1"/>
    <property type="molecule type" value="Genomic_DNA"/>
</dbReference>